<keyword evidence="8" id="KW-1185">Reference proteome</keyword>
<evidence type="ECO:0000259" key="5">
    <source>
        <dbReference type="PROSITE" id="PS51710"/>
    </source>
</evidence>
<dbReference type="GO" id="GO:0003924">
    <property type="term" value="F:GTPase activity"/>
    <property type="evidence" value="ECO:0007669"/>
    <property type="project" value="InterPro"/>
</dbReference>
<feature type="domain" description="Obg" evidence="6">
    <location>
        <begin position="1"/>
        <end position="127"/>
    </location>
</feature>
<evidence type="ECO:0000256" key="3">
    <source>
        <dbReference type="ARBA" id="ARBA00023134"/>
    </source>
</evidence>
<dbReference type="NCBIfam" id="TIGR00231">
    <property type="entry name" value="small_GTP"/>
    <property type="match status" value="1"/>
</dbReference>
<dbReference type="SUPFAM" id="SSF52540">
    <property type="entry name" value="P-loop containing nucleoside triphosphate hydrolases"/>
    <property type="match status" value="1"/>
</dbReference>
<organism evidence="7 8">
    <name type="scientific">Gracilariopsis chorda</name>
    <dbReference type="NCBI Taxonomy" id="448386"/>
    <lineage>
        <taxon>Eukaryota</taxon>
        <taxon>Rhodophyta</taxon>
        <taxon>Florideophyceae</taxon>
        <taxon>Rhodymeniophycidae</taxon>
        <taxon>Gracilariales</taxon>
        <taxon>Gracilariaceae</taxon>
        <taxon>Gracilariopsis</taxon>
    </lineage>
</organism>
<dbReference type="AlphaFoldDB" id="A0A2V3IDY8"/>
<feature type="region of interest" description="Disordered" evidence="4">
    <location>
        <begin position="83"/>
        <end position="117"/>
    </location>
</feature>
<dbReference type="Proteomes" id="UP000247409">
    <property type="component" value="Unassembled WGS sequence"/>
</dbReference>
<dbReference type="InterPro" id="IPR027417">
    <property type="entry name" value="P-loop_NTPase"/>
</dbReference>
<dbReference type="PROSITE" id="PS51710">
    <property type="entry name" value="G_OBG"/>
    <property type="match status" value="1"/>
</dbReference>
<sequence length="302" mass="32633">MSSHNLKAENGRPGMSAKRHGRNGSDLVVRVPPGTVVRELDAINGSNGFEGLLEMEMSDMKMEDHLSPRGILVCELNRNGQRAEVAQGGGGGRGNVAFKSSQNRSPTTADPGEQGQRRRLELELKTIADVGLVGLPNAGKSTFLRAVSSAKPKVASYPFTTLRPHIGVVNADGKLQDKRIFTVADIPGLIEGAHDNRGLGHEFLRHIERTAFLVYVLDVSGEEGSAIKAFNVLQNELEKHEPGLSQRSRCIVANKMDSGGAVVENLNDLLDELGCQIDIFPVSARFETGVEDVIRHISESLP</sequence>
<dbReference type="Pfam" id="PF01018">
    <property type="entry name" value="GTP1_OBG"/>
    <property type="match status" value="2"/>
</dbReference>
<dbReference type="PRINTS" id="PR00326">
    <property type="entry name" value="GTP1OBG"/>
</dbReference>
<protein>
    <submittedName>
        <fullName evidence="7">GTPase Obg</fullName>
    </submittedName>
</protein>
<evidence type="ECO:0000256" key="2">
    <source>
        <dbReference type="ARBA" id="ARBA00022741"/>
    </source>
</evidence>
<dbReference type="PIRSF" id="PIRSF002401">
    <property type="entry name" value="GTP_bd_Obg/CgtA"/>
    <property type="match status" value="1"/>
</dbReference>
<dbReference type="PROSITE" id="PS51883">
    <property type="entry name" value="OBG"/>
    <property type="match status" value="1"/>
</dbReference>
<dbReference type="PANTHER" id="PTHR11702">
    <property type="entry name" value="DEVELOPMENTALLY REGULATED GTP-BINDING PROTEIN-RELATED"/>
    <property type="match status" value="1"/>
</dbReference>
<dbReference type="InterPro" id="IPR006169">
    <property type="entry name" value="GTP1_OBG_dom"/>
</dbReference>
<dbReference type="SUPFAM" id="SSF82051">
    <property type="entry name" value="Obg GTP-binding protein N-terminal domain"/>
    <property type="match status" value="1"/>
</dbReference>
<dbReference type="OrthoDB" id="347018at2759"/>
<evidence type="ECO:0000313" key="7">
    <source>
        <dbReference type="EMBL" id="PXF40261.1"/>
    </source>
</evidence>
<feature type="compositionally biased region" description="Polar residues" evidence="4">
    <location>
        <begin position="98"/>
        <end position="108"/>
    </location>
</feature>
<dbReference type="EMBL" id="NBIV01000330">
    <property type="protein sequence ID" value="PXF40261.1"/>
    <property type="molecule type" value="Genomic_DNA"/>
</dbReference>
<dbReference type="InterPro" id="IPR014100">
    <property type="entry name" value="GTP-bd_Obg/CgtA"/>
</dbReference>
<dbReference type="Pfam" id="PF01926">
    <property type="entry name" value="MMR_HSR1"/>
    <property type="match status" value="1"/>
</dbReference>
<name>A0A2V3IDY8_9FLOR</name>
<dbReference type="InterPro" id="IPR005225">
    <property type="entry name" value="Small_GTP-bd"/>
</dbReference>
<dbReference type="STRING" id="448386.A0A2V3IDY8"/>
<comment type="similarity">
    <text evidence="1">Belongs to the TRAFAC class OBG-HflX-like GTPase superfamily. OBG GTPase family.</text>
</comment>
<dbReference type="PANTHER" id="PTHR11702:SF31">
    <property type="entry name" value="MITOCHONDRIAL RIBOSOME-ASSOCIATED GTPASE 2"/>
    <property type="match status" value="1"/>
</dbReference>
<reference evidence="7 8" key="1">
    <citation type="journal article" date="2018" name="Mol. Biol. Evol.">
        <title>Analysis of the draft genome of the red seaweed Gracilariopsis chorda provides insights into genome size evolution in Rhodophyta.</title>
        <authorList>
            <person name="Lee J."/>
            <person name="Yang E.C."/>
            <person name="Graf L."/>
            <person name="Yang J.H."/>
            <person name="Qiu H."/>
            <person name="Zel Zion U."/>
            <person name="Chan C.X."/>
            <person name="Stephens T.G."/>
            <person name="Weber A.P.M."/>
            <person name="Boo G.H."/>
            <person name="Boo S.M."/>
            <person name="Kim K.M."/>
            <person name="Shin Y."/>
            <person name="Jung M."/>
            <person name="Lee S.J."/>
            <person name="Yim H.S."/>
            <person name="Lee J.H."/>
            <person name="Bhattacharya D."/>
            <person name="Yoon H.S."/>
        </authorList>
    </citation>
    <scope>NUCLEOTIDE SEQUENCE [LARGE SCALE GENOMIC DNA]</scope>
    <source>
        <strain evidence="7 8">SKKU-2015</strain>
        <tissue evidence="7">Whole body</tissue>
    </source>
</reference>
<evidence type="ECO:0000256" key="1">
    <source>
        <dbReference type="ARBA" id="ARBA00007699"/>
    </source>
</evidence>
<dbReference type="InterPro" id="IPR036726">
    <property type="entry name" value="GTP1_OBG_dom_sf"/>
</dbReference>
<gene>
    <name evidence="7" type="ORF">BWQ96_10023</name>
</gene>
<dbReference type="InterPro" id="IPR006073">
    <property type="entry name" value="GTP-bd"/>
</dbReference>
<dbReference type="GO" id="GO:0042254">
    <property type="term" value="P:ribosome biogenesis"/>
    <property type="evidence" value="ECO:0007669"/>
    <property type="project" value="UniProtKB-UniRule"/>
</dbReference>
<comment type="caution">
    <text evidence="7">The sequence shown here is derived from an EMBL/GenBank/DDBJ whole genome shotgun (WGS) entry which is preliminary data.</text>
</comment>
<feature type="domain" description="OBG-type G" evidence="5">
    <location>
        <begin position="128"/>
        <end position="302"/>
    </location>
</feature>
<feature type="compositionally biased region" description="Basic and acidic residues" evidence="4">
    <location>
        <begin position="1"/>
        <end position="10"/>
    </location>
</feature>
<evidence type="ECO:0000259" key="6">
    <source>
        <dbReference type="PROSITE" id="PS51883"/>
    </source>
</evidence>
<feature type="region of interest" description="Disordered" evidence="4">
    <location>
        <begin position="1"/>
        <end position="29"/>
    </location>
</feature>
<dbReference type="GO" id="GO:0000287">
    <property type="term" value="F:magnesium ion binding"/>
    <property type="evidence" value="ECO:0007669"/>
    <property type="project" value="InterPro"/>
</dbReference>
<dbReference type="GO" id="GO:0005525">
    <property type="term" value="F:GTP binding"/>
    <property type="evidence" value="ECO:0007669"/>
    <property type="project" value="UniProtKB-KW"/>
</dbReference>
<proteinExistence type="inferred from homology"/>
<evidence type="ECO:0000256" key="4">
    <source>
        <dbReference type="SAM" id="MobiDB-lite"/>
    </source>
</evidence>
<dbReference type="InterPro" id="IPR031167">
    <property type="entry name" value="G_OBG"/>
</dbReference>
<dbReference type="GO" id="GO:0005739">
    <property type="term" value="C:mitochondrion"/>
    <property type="evidence" value="ECO:0007669"/>
    <property type="project" value="TreeGrafter"/>
</dbReference>
<dbReference type="Gene3D" id="2.70.210.12">
    <property type="entry name" value="GTP1/OBG domain"/>
    <property type="match status" value="1"/>
</dbReference>
<evidence type="ECO:0000313" key="8">
    <source>
        <dbReference type="Proteomes" id="UP000247409"/>
    </source>
</evidence>
<dbReference type="Gene3D" id="3.40.50.300">
    <property type="entry name" value="P-loop containing nucleotide triphosphate hydrolases"/>
    <property type="match status" value="1"/>
</dbReference>
<dbReference type="InterPro" id="IPR045086">
    <property type="entry name" value="OBG_GTPase"/>
</dbReference>
<accession>A0A2V3IDY8</accession>
<dbReference type="CDD" id="cd01898">
    <property type="entry name" value="Obg"/>
    <property type="match status" value="1"/>
</dbReference>
<keyword evidence="3" id="KW-0342">GTP-binding</keyword>
<keyword evidence="2" id="KW-0547">Nucleotide-binding</keyword>